<gene>
    <name evidence="3" type="ORF">CRE_09295</name>
</gene>
<feature type="compositionally biased region" description="Polar residues" evidence="1">
    <location>
        <begin position="415"/>
        <end position="433"/>
    </location>
</feature>
<organism evidence="4">
    <name type="scientific">Caenorhabditis remanei</name>
    <name type="common">Caenorhabditis vulgaris</name>
    <dbReference type="NCBI Taxonomy" id="31234"/>
    <lineage>
        <taxon>Eukaryota</taxon>
        <taxon>Metazoa</taxon>
        <taxon>Ecdysozoa</taxon>
        <taxon>Nematoda</taxon>
        <taxon>Chromadorea</taxon>
        <taxon>Rhabditida</taxon>
        <taxon>Rhabditina</taxon>
        <taxon>Rhabditomorpha</taxon>
        <taxon>Rhabditoidea</taxon>
        <taxon>Rhabditidae</taxon>
        <taxon>Peloderinae</taxon>
        <taxon>Caenorhabditis</taxon>
    </lineage>
</organism>
<proteinExistence type="predicted"/>
<feature type="domain" description="SPK" evidence="2">
    <location>
        <begin position="690"/>
        <end position="787"/>
    </location>
</feature>
<dbReference type="InterPro" id="IPR053315">
    <property type="entry name" value="Peptidase_C14A"/>
</dbReference>
<dbReference type="HOGENOM" id="CLU_289545_0_0_1"/>
<dbReference type="Proteomes" id="UP000008281">
    <property type="component" value="Unassembled WGS sequence"/>
</dbReference>
<dbReference type="PANTHER" id="PTHR23362">
    <property type="entry name" value="L-PLASTIN-RELATED"/>
    <property type="match status" value="1"/>
</dbReference>
<sequence length="1059" mass="122032">MNNDSNISSTNPMLEAFLSRMLEISQVAVVFKSIKNEILAFFESLSLSLPERPRLIDFENRVIEELEKEIDVRQRFTGIDVLKMIHVFRLEMSDSCYEKILCLGKLSLSEEKKIISFSSKDRSFRIKEPTPEIIIEFMTTICDTLHEFKTFVELANGFQQWRKRKFWGPVDHHSFVNLFTKLTERISEAVPFYHCLNLQKKIDNKEIIDGPYLMKLRTYFINVDLADWPHEDIVISFSAPSNCFDAFREKLLEIRIIKEEIFETEEVESSNSKRQRESLEDEPLMAKKAKIDNQSQSNSPHQQQNLDTLDASLDQCGSSIDADVPGPSTSENIISEENISNNILMTVVPYFCHFDDHDYLQYKVDFIQEQQYLESVSPEQQIESRSTLDEHPSKPYFCYLDDHDYFPSSAGFPREQQNVKSVSPEQQVESTSTLDEHPSRVSNPVDEIGEGCTLEMINDHPNGSNIDFLEETEILQAGQSSPHMNEDREPLSSTQEQPIVSVALSILPKSLPISTIQGQTLRDAPLRPVHQSVVMTTQKQGEICKKEQLNKFLELINQMVAAFQKNTNSIEYIVSDACNKLEGLKLTTRPWISLLKRASSLLLNGRQHKFVDLDKRILIHFAQYEPLHESIIAELISTERMDDFELDRQERITYYRSGSWWLGEKSNVHQSFKFFWKNTTPLQRELLILLADLSTRRSSIMSRKEIIDEFRKNNADIKDYGISQELMKLLPNLRLALQYSVKTRVQMIFLTQSELNGNFKSMLDKYGKLDWDENKRIVKFVTSEDTLKTHNWSLSLHRDSENSSSNVDENNTDPKFTSSTRRQPNVSSSGQLRNTITPNSFDGSRSTTRQRQWTLPLHTANKFQRRTLPDAASVPVQEQNVFANRQAPTLTVAEKPSNQDIPLPIKLMTPVDLKINVLRGLEYSVVSRKAILKIVHSAIRQQQRILMPSELDGFKKFEETVEELRRNTLPRERISSRALTESLLEALEMAQGHAENKKNSDHGSIHIWKFLGFLKSVARLIPSVAIPTLLDKHVNVDKFTVIPIQKALEAFRLSVLFDQ</sequence>
<name>E3LI18_CAERE</name>
<dbReference type="InterPro" id="IPR006570">
    <property type="entry name" value="SPK_dom"/>
</dbReference>
<evidence type="ECO:0000313" key="3">
    <source>
        <dbReference type="EMBL" id="EFO94808.1"/>
    </source>
</evidence>
<evidence type="ECO:0000256" key="1">
    <source>
        <dbReference type="SAM" id="MobiDB-lite"/>
    </source>
</evidence>
<keyword evidence="4" id="KW-1185">Reference proteome</keyword>
<dbReference type="InParanoid" id="E3LI18"/>
<reference evidence="3" key="1">
    <citation type="submission" date="2007-07" db="EMBL/GenBank/DDBJ databases">
        <title>PCAP assembly of the Caenorhabditis remanei genome.</title>
        <authorList>
            <consortium name="The Caenorhabditis remanei Sequencing Consortium"/>
            <person name="Wilson R.K."/>
        </authorList>
    </citation>
    <scope>NUCLEOTIDE SEQUENCE [LARGE SCALE GENOMIC DNA]</scope>
    <source>
        <strain evidence="3">PB4641</strain>
    </source>
</reference>
<evidence type="ECO:0000313" key="4">
    <source>
        <dbReference type="Proteomes" id="UP000008281"/>
    </source>
</evidence>
<feature type="region of interest" description="Disordered" evidence="1">
    <location>
        <begin position="409"/>
        <end position="443"/>
    </location>
</feature>
<dbReference type="AlphaFoldDB" id="E3LI18"/>
<dbReference type="Pfam" id="PF04435">
    <property type="entry name" value="SPK"/>
    <property type="match status" value="1"/>
</dbReference>
<feature type="compositionally biased region" description="Polar residues" evidence="1">
    <location>
        <begin position="813"/>
        <end position="853"/>
    </location>
</feature>
<protein>
    <recommendedName>
        <fullName evidence="2">SPK domain-containing protein</fullName>
    </recommendedName>
</protein>
<dbReference type="PANTHER" id="PTHR23362:SF8">
    <property type="entry name" value="SPK DOMAIN-CONTAINING PROTEIN"/>
    <property type="match status" value="1"/>
</dbReference>
<feature type="region of interest" description="Disordered" evidence="1">
    <location>
        <begin position="797"/>
        <end position="854"/>
    </location>
</feature>
<accession>E3LI18</accession>
<evidence type="ECO:0000259" key="2">
    <source>
        <dbReference type="Pfam" id="PF04435"/>
    </source>
</evidence>
<dbReference type="EMBL" id="DS268409">
    <property type="protein sequence ID" value="EFO94808.1"/>
    <property type="molecule type" value="Genomic_DNA"/>
</dbReference>